<dbReference type="Proteomes" id="UP000011086">
    <property type="component" value="Unassembled WGS sequence"/>
</dbReference>
<gene>
    <name evidence="2" type="ORF">OOU_Y34scaffold00478g5</name>
</gene>
<feature type="chain" id="PRO_5041690321" evidence="1">
    <location>
        <begin position="23"/>
        <end position="213"/>
    </location>
</feature>
<sequence length="213" mass="22709">MLLPSQTSTVVSLLSLVPFMAASGGGLGASRCPNGSKLWSPGRPSIVLARDPWRLQDQDFPGDAEADGGQAGSKSRVYAGLDLGLQPDVPEHEKRQGGYEELAKQVQRTVDMEGASLLPRRGLLTRTSWPVGFPIPVLGGDISIDPSICYWLPVRRQVDKGDEYEFFPAVPGAGRKRSTLGTKDMQVGQGNFRDATGFRGITNPGCALNSGPG</sequence>
<accession>A0AA97P0S7</accession>
<protein>
    <submittedName>
        <fullName evidence="2">Uncharacterized protein</fullName>
    </submittedName>
</protein>
<name>A0AA97P0S7_PYRO3</name>
<proteinExistence type="predicted"/>
<dbReference type="EMBL" id="JH793958">
    <property type="protein sequence ID" value="ELQ39824.1"/>
    <property type="molecule type" value="Genomic_DNA"/>
</dbReference>
<feature type="signal peptide" evidence="1">
    <location>
        <begin position="1"/>
        <end position="22"/>
    </location>
</feature>
<reference evidence="2" key="1">
    <citation type="journal article" date="2012" name="PLoS Genet.">
        <title>Comparative analysis of the genomes of two field isolates of the rice blast fungus Magnaporthe oryzae.</title>
        <authorList>
            <person name="Xue M."/>
            <person name="Yang J."/>
            <person name="Li Z."/>
            <person name="Hu S."/>
            <person name="Yao N."/>
            <person name="Dean R.A."/>
            <person name="Zhao W."/>
            <person name="Shen M."/>
            <person name="Zhang H."/>
            <person name="Li C."/>
            <person name="Liu L."/>
            <person name="Cao L."/>
            <person name="Xu X."/>
            <person name="Xing Y."/>
            <person name="Hsiang T."/>
            <person name="Zhang Z."/>
            <person name="Xu J.R."/>
            <person name="Peng Y.L."/>
        </authorList>
    </citation>
    <scope>NUCLEOTIDE SEQUENCE</scope>
    <source>
        <strain evidence="2">Y34</strain>
    </source>
</reference>
<evidence type="ECO:0000256" key="1">
    <source>
        <dbReference type="SAM" id="SignalP"/>
    </source>
</evidence>
<evidence type="ECO:0000313" key="2">
    <source>
        <dbReference type="EMBL" id="ELQ39824.1"/>
    </source>
</evidence>
<keyword evidence="1" id="KW-0732">Signal</keyword>
<organism evidence="2">
    <name type="scientific">Pyricularia oryzae (strain Y34)</name>
    <name type="common">Rice blast fungus</name>
    <name type="synonym">Magnaporthe oryzae</name>
    <dbReference type="NCBI Taxonomy" id="1143189"/>
    <lineage>
        <taxon>Eukaryota</taxon>
        <taxon>Fungi</taxon>
        <taxon>Dikarya</taxon>
        <taxon>Ascomycota</taxon>
        <taxon>Pezizomycotina</taxon>
        <taxon>Sordariomycetes</taxon>
        <taxon>Sordariomycetidae</taxon>
        <taxon>Magnaporthales</taxon>
        <taxon>Pyriculariaceae</taxon>
        <taxon>Pyricularia</taxon>
    </lineage>
</organism>
<dbReference type="AlphaFoldDB" id="A0AA97P0S7"/>